<dbReference type="VEuPathDB" id="FungiDB:DNF11_0066"/>
<evidence type="ECO:0000256" key="1">
    <source>
        <dbReference type="ARBA" id="ARBA00004141"/>
    </source>
</evidence>
<sequence>MSQLYAQAEAEYNAWPVQNPLIPVRFLPAIASVSLGAAFLLAFFYTTLPNTSGSIKAPVLSLLSSLCAGVGLVALMNAVGVYV</sequence>
<keyword evidence="4 6" id="KW-1133">Transmembrane helix</keyword>
<keyword evidence="8" id="KW-1185">Reference proteome</keyword>
<evidence type="ECO:0000256" key="2">
    <source>
        <dbReference type="ARBA" id="ARBA00009825"/>
    </source>
</evidence>
<dbReference type="STRING" id="425264.A0A3G2RZP5"/>
<evidence type="ECO:0000313" key="8">
    <source>
        <dbReference type="Proteomes" id="UP000269793"/>
    </source>
</evidence>
<dbReference type="Proteomes" id="UP000269793">
    <property type="component" value="Chromosome I"/>
</dbReference>
<comment type="function">
    <text evidence="6">Subunit of the oligosaccharyl transferase (OST) complex that catalyzes the initial transfer of a defined glycan (Glc(3)Man(9)GlcNAc(2) in eukaryotes) from the lipid carrier dolichol-pyrophosphate to an asparagine residue within an Asn-X-Ser/Thr consensus motif in nascent polypeptide chains, the first step in protein N-glycosylation. N-glycosylation occurs cotranslationally and the complex associates with the Sec61 complex at the channel-forming translocon complex that mediates protein translocation across the endoplasmic reticulum (ER). All subunits are required for a maximal enzyme activity.</text>
</comment>
<comment type="subcellular location">
    <subcellularLocation>
        <location evidence="1 6">Membrane</location>
        <topology evidence="1 6">Multi-pass membrane protein</topology>
    </subcellularLocation>
</comment>
<gene>
    <name evidence="7" type="ORF">DNF11_0066</name>
</gene>
<feature type="transmembrane region" description="Helical" evidence="6">
    <location>
        <begin position="60"/>
        <end position="82"/>
    </location>
</feature>
<evidence type="ECO:0000256" key="6">
    <source>
        <dbReference type="RuleBase" id="RU367008"/>
    </source>
</evidence>
<dbReference type="Pfam" id="PF05251">
    <property type="entry name" value="Ost5"/>
    <property type="match status" value="1"/>
</dbReference>
<dbReference type="GO" id="GO:0008250">
    <property type="term" value="C:oligosaccharyltransferase complex"/>
    <property type="evidence" value="ECO:0007669"/>
    <property type="project" value="UniProtKB-UniRule"/>
</dbReference>
<protein>
    <recommendedName>
        <fullName evidence="6">Dolichyl-diphosphooligosaccharide-protein glycosyltransferase subunit OST5</fullName>
    </recommendedName>
</protein>
<organism evidence="7 8">
    <name type="scientific">Malassezia restricta (strain ATCC 96810 / NBRC 103918 / CBS 7877)</name>
    <name type="common">Seborrheic dermatitis infection agent</name>
    <dbReference type="NCBI Taxonomy" id="425264"/>
    <lineage>
        <taxon>Eukaryota</taxon>
        <taxon>Fungi</taxon>
        <taxon>Dikarya</taxon>
        <taxon>Basidiomycota</taxon>
        <taxon>Ustilaginomycotina</taxon>
        <taxon>Malasseziomycetes</taxon>
        <taxon>Malasseziales</taxon>
        <taxon>Malasseziaceae</taxon>
        <taxon>Malassezia</taxon>
    </lineage>
</organism>
<dbReference type="EMBL" id="CP033148">
    <property type="protein sequence ID" value="AYO41016.1"/>
    <property type="molecule type" value="Genomic_DNA"/>
</dbReference>
<keyword evidence="3 6" id="KW-0812">Transmembrane</keyword>
<accession>A0A3G2RZP5</accession>
<feature type="transmembrane region" description="Helical" evidence="6">
    <location>
        <begin position="26"/>
        <end position="48"/>
    </location>
</feature>
<reference evidence="7 8" key="1">
    <citation type="submission" date="2018-10" db="EMBL/GenBank/DDBJ databases">
        <title>Complete genome sequence of Malassezia restricta CBS 7877.</title>
        <authorList>
            <person name="Morand S.C."/>
            <person name="Bertignac M."/>
            <person name="Iltis A."/>
            <person name="Kolder I."/>
            <person name="Pirovano W."/>
            <person name="Jourdain R."/>
            <person name="Clavaud C."/>
        </authorList>
    </citation>
    <scope>NUCLEOTIDE SEQUENCE [LARGE SCALE GENOMIC DNA]</scope>
    <source>
        <strain evidence="7 8">CBS 7877</strain>
    </source>
</reference>
<dbReference type="GO" id="GO:0006487">
    <property type="term" value="P:protein N-linked glycosylation"/>
    <property type="evidence" value="ECO:0007669"/>
    <property type="project" value="UniProtKB-UniRule"/>
</dbReference>
<evidence type="ECO:0000256" key="4">
    <source>
        <dbReference type="ARBA" id="ARBA00022989"/>
    </source>
</evidence>
<comment type="similarity">
    <text evidence="2 6">Belongs to the OST5 family.</text>
</comment>
<dbReference type="AlphaFoldDB" id="A0A3G2RZP5"/>
<evidence type="ECO:0000313" key="7">
    <source>
        <dbReference type="EMBL" id="AYO41016.1"/>
    </source>
</evidence>
<keyword evidence="5 6" id="KW-0472">Membrane</keyword>
<name>A0A3G2RZP5_MALR7</name>
<proteinExistence type="inferred from homology"/>
<comment type="subunit">
    <text evidence="6">Component of the oligosaccharyltransferase (OST) complex.</text>
</comment>
<dbReference type="InterPro" id="IPR007915">
    <property type="entry name" value="TMEM258/Ost5"/>
</dbReference>
<dbReference type="OrthoDB" id="2503643at2759"/>
<evidence type="ECO:0000256" key="5">
    <source>
        <dbReference type="ARBA" id="ARBA00023136"/>
    </source>
</evidence>
<evidence type="ECO:0000256" key="3">
    <source>
        <dbReference type="ARBA" id="ARBA00022692"/>
    </source>
</evidence>